<dbReference type="PANTHER" id="PTHR30349">
    <property type="entry name" value="PHAGE INTEGRASE-RELATED"/>
    <property type="match status" value="1"/>
</dbReference>
<dbReference type="InterPro" id="IPR013762">
    <property type="entry name" value="Integrase-like_cat_sf"/>
</dbReference>
<dbReference type="EMBL" id="MNLH01000002">
    <property type="protein sequence ID" value="PNS43457.1"/>
    <property type="molecule type" value="Genomic_DNA"/>
</dbReference>
<feature type="domain" description="Core-binding (CB)" evidence="6">
    <location>
        <begin position="11"/>
        <end position="89"/>
    </location>
</feature>
<dbReference type="GO" id="GO:0006310">
    <property type="term" value="P:DNA recombination"/>
    <property type="evidence" value="ECO:0007669"/>
    <property type="project" value="UniProtKB-KW"/>
</dbReference>
<dbReference type="InterPro" id="IPR002104">
    <property type="entry name" value="Integrase_catalytic"/>
</dbReference>
<dbReference type="InterPro" id="IPR011010">
    <property type="entry name" value="DNA_brk_join_enz"/>
</dbReference>
<dbReference type="Pfam" id="PF00589">
    <property type="entry name" value="Phage_integrase"/>
    <property type="match status" value="1"/>
</dbReference>
<comment type="similarity">
    <text evidence="1">Belongs to the 'phage' integrase family.</text>
</comment>
<dbReference type="Proteomes" id="UP000236146">
    <property type="component" value="Unassembled WGS sequence"/>
</dbReference>
<dbReference type="PROSITE" id="PS51898">
    <property type="entry name" value="TYR_RECOMBINASE"/>
    <property type="match status" value="1"/>
</dbReference>
<evidence type="ECO:0000259" key="6">
    <source>
        <dbReference type="PROSITE" id="PS51900"/>
    </source>
</evidence>
<dbReference type="OrthoDB" id="1822491at2"/>
<dbReference type="RefSeq" id="WP_103084443.1">
    <property type="nucleotide sequence ID" value="NZ_MNLH01000002.1"/>
</dbReference>
<evidence type="ECO:0000256" key="2">
    <source>
        <dbReference type="ARBA" id="ARBA00023125"/>
    </source>
</evidence>
<organism evidence="7 8">
    <name type="scientific">Gardnerella vaginalis</name>
    <dbReference type="NCBI Taxonomy" id="2702"/>
    <lineage>
        <taxon>Bacteria</taxon>
        <taxon>Bacillati</taxon>
        <taxon>Actinomycetota</taxon>
        <taxon>Actinomycetes</taxon>
        <taxon>Bifidobacteriales</taxon>
        <taxon>Bifidobacteriaceae</taxon>
        <taxon>Gardnerella</taxon>
    </lineage>
</organism>
<evidence type="ECO:0000256" key="4">
    <source>
        <dbReference type="PROSITE-ProRule" id="PRU01248"/>
    </source>
</evidence>
<protein>
    <submittedName>
        <fullName evidence="7">Integrase</fullName>
    </submittedName>
</protein>
<dbReference type="InterPro" id="IPR050090">
    <property type="entry name" value="Tyrosine_recombinase_XerCD"/>
</dbReference>
<evidence type="ECO:0000313" key="7">
    <source>
        <dbReference type="EMBL" id="PNS43457.1"/>
    </source>
</evidence>
<sequence length="277" mass="31900">MLKIKRKLLPNSWETYVTHWLEYLEASGYTEDTIRCRYYKISRLARLLNQPPEDITGQQLVELFAHQDWKRETRKGYSSTIRSFYSYMIEEEIIDVNPTVKLPKIRKEYAIPHPFPDYIIRGALARVRGNKEYEAMLRLGAECGLRRSEIAQVSSSDIMMLNTHPQLLVHGKGRKERTVPIAPDLAQIIANKHGYMFPGRWTGHVEASYIAHHISQLLGNGYSTHSLRHRYATKAYESTHDLLLVSKLLGHASVETTQIYISLTFPDSSAITEAVRL</sequence>
<dbReference type="InterPro" id="IPR010998">
    <property type="entry name" value="Integrase_recombinase_N"/>
</dbReference>
<reference evidence="8" key="1">
    <citation type="submission" date="2016-10" db="EMBL/GenBank/DDBJ databases">
        <authorList>
            <person name="Bumgarner R.E."/>
            <person name="Fredricks D.N."/>
            <person name="Srinivasan S."/>
        </authorList>
    </citation>
    <scope>NUCLEOTIDE SEQUENCE [LARGE SCALE GENOMIC DNA]</scope>
    <source>
        <strain evidence="8">KA00225</strain>
    </source>
</reference>
<feature type="domain" description="Tyr recombinase" evidence="5">
    <location>
        <begin position="110"/>
        <end position="273"/>
    </location>
</feature>
<comment type="caution">
    <text evidence="7">The sequence shown here is derived from an EMBL/GenBank/DDBJ whole genome shotgun (WGS) entry which is preliminary data.</text>
</comment>
<proteinExistence type="inferred from homology"/>
<dbReference type="GO" id="GO:0003677">
    <property type="term" value="F:DNA binding"/>
    <property type="evidence" value="ECO:0007669"/>
    <property type="project" value="UniProtKB-UniRule"/>
</dbReference>
<accession>A0A2K1SV89</accession>
<gene>
    <name evidence="7" type="ORF">BFS05_02465</name>
</gene>
<dbReference type="CDD" id="cd00397">
    <property type="entry name" value="DNA_BRE_C"/>
    <property type="match status" value="1"/>
</dbReference>
<evidence type="ECO:0000259" key="5">
    <source>
        <dbReference type="PROSITE" id="PS51898"/>
    </source>
</evidence>
<keyword evidence="3" id="KW-0233">DNA recombination</keyword>
<name>A0A2K1SV89_GARVA</name>
<dbReference type="GO" id="GO:0015074">
    <property type="term" value="P:DNA integration"/>
    <property type="evidence" value="ECO:0007669"/>
    <property type="project" value="InterPro"/>
</dbReference>
<dbReference type="PROSITE" id="PS51900">
    <property type="entry name" value="CB"/>
    <property type="match status" value="1"/>
</dbReference>
<keyword evidence="2 4" id="KW-0238">DNA-binding</keyword>
<dbReference type="PANTHER" id="PTHR30349:SF64">
    <property type="entry name" value="PROPHAGE INTEGRASE INTD-RELATED"/>
    <property type="match status" value="1"/>
</dbReference>
<dbReference type="AlphaFoldDB" id="A0A2K1SV89"/>
<evidence type="ECO:0000256" key="3">
    <source>
        <dbReference type="ARBA" id="ARBA00023172"/>
    </source>
</evidence>
<evidence type="ECO:0000256" key="1">
    <source>
        <dbReference type="ARBA" id="ARBA00008857"/>
    </source>
</evidence>
<dbReference type="SUPFAM" id="SSF56349">
    <property type="entry name" value="DNA breaking-rejoining enzymes"/>
    <property type="match status" value="1"/>
</dbReference>
<dbReference type="Gene3D" id="1.10.150.130">
    <property type="match status" value="1"/>
</dbReference>
<dbReference type="Gene3D" id="1.10.443.10">
    <property type="entry name" value="Intergrase catalytic core"/>
    <property type="match status" value="1"/>
</dbReference>
<evidence type="ECO:0000313" key="8">
    <source>
        <dbReference type="Proteomes" id="UP000236146"/>
    </source>
</evidence>
<dbReference type="InterPro" id="IPR044068">
    <property type="entry name" value="CB"/>
</dbReference>